<dbReference type="AlphaFoldDB" id="A0A2T5IZL3"/>
<dbReference type="OrthoDB" id="3298516at2"/>
<accession>A0A2T5IZL3</accession>
<comment type="caution">
    <text evidence="1">The sequence shown here is derived from an EMBL/GenBank/DDBJ whole genome shotgun (WGS) entry which is preliminary data.</text>
</comment>
<name>A0A2T5IZL3_9GAMM</name>
<organism evidence="1 2">
    <name type="scientific">Agitococcus lubricus</name>
    <dbReference type="NCBI Taxonomy" id="1077255"/>
    <lineage>
        <taxon>Bacteria</taxon>
        <taxon>Pseudomonadati</taxon>
        <taxon>Pseudomonadota</taxon>
        <taxon>Gammaproteobacteria</taxon>
        <taxon>Moraxellales</taxon>
        <taxon>Moraxellaceae</taxon>
        <taxon>Agitococcus</taxon>
    </lineage>
</organism>
<reference evidence="1 2" key="1">
    <citation type="submission" date="2018-04" db="EMBL/GenBank/DDBJ databases">
        <title>Genomic Encyclopedia of Archaeal and Bacterial Type Strains, Phase II (KMG-II): from individual species to whole genera.</title>
        <authorList>
            <person name="Goeker M."/>
        </authorList>
    </citation>
    <scope>NUCLEOTIDE SEQUENCE [LARGE SCALE GENOMIC DNA]</scope>
    <source>
        <strain evidence="1 2">DSM 5822</strain>
    </source>
</reference>
<dbReference type="Proteomes" id="UP000244223">
    <property type="component" value="Unassembled WGS sequence"/>
</dbReference>
<evidence type="ECO:0000313" key="2">
    <source>
        <dbReference type="Proteomes" id="UP000244223"/>
    </source>
</evidence>
<sequence length="116" mass="13435">MRYLLEKELLSVLYRGKSVEQFLGYGSTDKTIRWIELRPKVETSEVWLFEVENIGSNDYLDVYSFPEVDGSNSQALVTLQPEKAIQYCYEELNAIPTCWVNQGVIQDEYANLLSQN</sequence>
<dbReference type="RefSeq" id="WP_107865439.1">
    <property type="nucleotide sequence ID" value="NZ_QAON01000006.1"/>
</dbReference>
<keyword evidence="2" id="KW-1185">Reference proteome</keyword>
<proteinExistence type="predicted"/>
<protein>
    <submittedName>
        <fullName evidence="1">Uncharacterized protein</fullName>
    </submittedName>
</protein>
<dbReference type="EMBL" id="QAON01000006">
    <property type="protein sequence ID" value="PTQ89472.1"/>
    <property type="molecule type" value="Genomic_DNA"/>
</dbReference>
<evidence type="ECO:0000313" key="1">
    <source>
        <dbReference type="EMBL" id="PTQ89472.1"/>
    </source>
</evidence>
<gene>
    <name evidence="1" type="ORF">C8N29_1063</name>
</gene>